<dbReference type="SUPFAM" id="SSF56519">
    <property type="entry name" value="Penicillin binding protein dimerisation domain"/>
    <property type="match status" value="1"/>
</dbReference>
<dbReference type="Gene3D" id="3.90.1310.10">
    <property type="entry name" value="Penicillin-binding protein 2a (Domain 2)"/>
    <property type="match status" value="1"/>
</dbReference>
<feature type="domain" description="Penicillin-binding protein dimerisation" evidence="12">
    <location>
        <begin position="68"/>
        <end position="307"/>
    </location>
</feature>
<keyword evidence="5" id="KW-0133">Cell shape</keyword>
<proteinExistence type="inferred from homology"/>
<comment type="similarity">
    <text evidence="2">Belongs to the transpeptidase family.</text>
</comment>
<dbReference type="InterPro" id="IPR005311">
    <property type="entry name" value="PBP_dimer"/>
</dbReference>
<organism evidence="13 14">
    <name type="scientific">Streptococcus saliviloxodontae</name>
    <dbReference type="NCBI Taxonomy" id="1349416"/>
    <lineage>
        <taxon>Bacteria</taxon>
        <taxon>Bacillati</taxon>
        <taxon>Bacillota</taxon>
        <taxon>Bacilli</taxon>
        <taxon>Lactobacillales</taxon>
        <taxon>Streptococcaceae</taxon>
        <taxon>Streptococcus</taxon>
    </lineage>
</organism>
<evidence type="ECO:0000259" key="12">
    <source>
        <dbReference type="Pfam" id="PF03717"/>
    </source>
</evidence>
<keyword evidence="13" id="KW-0808">Transferase</keyword>
<keyword evidence="7 10" id="KW-1133">Transmembrane helix</keyword>
<evidence type="ECO:0000256" key="9">
    <source>
        <dbReference type="ARBA" id="ARBA00023316"/>
    </source>
</evidence>
<name>A0ABS2PN15_9STRE</name>
<sequence length="694" mass="75731">MFTKKQSEKIAQIPRASRMFKRFYLLFGIIIVLFLSLIGRLAYMQLYHKSFYTSKLGSSSTYKVSTGSERGEIYDAKGVALVKNTISEAVAFTRGNTMTSEDIKKLAQELSQLITLSDTDVTTREKKDYYLADPEQYRKVVAKLPNKKKYDNYGNSLSESTIYANAVEAVSDDDINYSEDELKIIHIFSQMNGTSLFNTTTLDSEDLTDEQVAIVTAKQSQLSGISVTKAWQRSVTDTGLSSIIGTVSSSKSGLPEEDASSYLAKGYSLNDRVGTSYLEKAYEDTLQGSHTKQEITVNSKGKVTKTKTTSVGSKGKNIKLTINLDFQEQVENILQNYYSSQVSSGIAAYSEGIYAVAIEPSTGSILAMAGLSHETNSSEVKSDALGTITQVFTPGSVVKGATLASGWENKVLSGNEVLYDQSLLGIRSWFTYGKTPITATQALEYSSNTYMVQIALKLTGQEYTTADAVTTDNFKSAMKELRSTYAEFGMGTSTGLDIPESEGYLPTDYNFSNMISESFGQYDNYTTMQLAQYAATVANNGKRLATHLVEGIYDNDDQGNLGNITQKIEPKTLNEVAISSDEMKLIQTGFYNVVNSGSGYATGTAMRGGYTTISGKTGTAETYATDSNGNTVATVNLNVVAYDADRSIAVAVMYPHANNDDSKAHQYIARDIINLYVSSYANSSSEQDSSDSEE</sequence>
<evidence type="ECO:0000256" key="5">
    <source>
        <dbReference type="ARBA" id="ARBA00022960"/>
    </source>
</evidence>
<dbReference type="InterPro" id="IPR012338">
    <property type="entry name" value="Beta-lactam/transpept-like"/>
</dbReference>
<comment type="subcellular location">
    <subcellularLocation>
        <location evidence="1">Cell membrane</location>
        <topology evidence="1">Single-pass membrane protein</topology>
    </subcellularLocation>
</comment>
<gene>
    <name evidence="13" type="ORF">JOC31_001511</name>
</gene>
<dbReference type="InterPro" id="IPR050515">
    <property type="entry name" value="Beta-lactam/transpept"/>
</dbReference>
<keyword evidence="3" id="KW-1003">Cell membrane</keyword>
<dbReference type="PANTHER" id="PTHR30627:SF2">
    <property type="entry name" value="PEPTIDOGLYCAN D,D-TRANSPEPTIDASE MRDA"/>
    <property type="match status" value="1"/>
</dbReference>
<dbReference type="Pfam" id="PF00905">
    <property type="entry name" value="Transpeptidase"/>
    <property type="match status" value="1"/>
</dbReference>
<evidence type="ECO:0000256" key="4">
    <source>
        <dbReference type="ARBA" id="ARBA00022692"/>
    </source>
</evidence>
<dbReference type="InterPro" id="IPR001460">
    <property type="entry name" value="PCN-bd_Tpept"/>
</dbReference>
<evidence type="ECO:0000259" key="11">
    <source>
        <dbReference type="Pfam" id="PF00905"/>
    </source>
</evidence>
<dbReference type="Gene3D" id="3.40.710.10">
    <property type="entry name" value="DD-peptidase/beta-lactamase superfamily"/>
    <property type="match status" value="1"/>
</dbReference>
<accession>A0ABS2PN15</accession>
<feature type="domain" description="Penicillin-binding protein transpeptidase" evidence="11">
    <location>
        <begin position="354"/>
        <end position="673"/>
    </location>
</feature>
<evidence type="ECO:0000313" key="13">
    <source>
        <dbReference type="EMBL" id="MBM7636687.1"/>
    </source>
</evidence>
<dbReference type="InterPro" id="IPR036138">
    <property type="entry name" value="PBP_dimer_sf"/>
</dbReference>
<dbReference type="Pfam" id="PF03717">
    <property type="entry name" value="PBP_dimer"/>
    <property type="match status" value="1"/>
</dbReference>
<keyword evidence="13" id="KW-0012">Acyltransferase</keyword>
<dbReference type="NCBIfam" id="NF038278">
    <property type="entry name" value="strep_PBP2B"/>
    <property type="match status" value="1"/>
</dbReference>
<evidence type="ECO:0000256" key="2">
    <source>
        <dbReference type="ARBA" id="ARBA00007171"/>
    </source>
</evidence>
<dbReference type="EMBL" id="JAFBEI010000032">
    <property type="protein sequence ID" value="MBM7636687.1"/>
    <property type="molecule type" value="Genomic_DNA"/>
</dbReference>
<dbReference type="EC" id="2.3.2.-" evidence="13"/>
<evidence type="ECO:0000256" key="10">
    <source>
        <dbReference type="SAM" id="Phobius"/>
    </source>
</evidence>
<protein>
    <submittedName>
        <fullName evidence="13">Penicillin-binding protein 2B</fullName>
        <ecNumber evidence="13">2.3.2.-</ecNumber>
    </submittedName>
</protein>
<dbReference type="Proteomes" id="UP000809081">
    <property type="component" value="Unassembled WGS sequence"/>
</dbReference>
<dbReference type="RefSeq" id="WP_205017555.1">
    <property type="nucleotide sequence ID" value="NZ_JAFBEI010000032.1"/>
</dbReference>
<feature type="transmembrane region" description="Helical" evidence="10">
    <location>
        <begin position="23"/>
        <end position="43"/>
    </location>
</feature>
<keyword evidence="8 10" id="KW-0472">Membrane</keyword>
<reference evidence="13 14" key="1">
    <citation type="submission" date="2021-01" db="EMBL/GenBank/DDBJ databases">
        <title>Genomic Encyclopedia of Type Strains, Phase IV (KMG-IV): sequencing the most valuable type-strain genomes for metagenomic binning, comparative biology and taxonomic classification.</title>
        <authorList>
            <person name="Goeker M."/>
        </authorList>
    </citation>
    <scope>NUCLEOTIDE SEQUENCE [LARGE SCALE GENOMIC DNA]</scope>
    <source>
        <strain evidence="13 14">DSM 27513</strain>
    </source>
</reference>
<dbReference type="Gene3D" id="1.10.10.1230">
    <property type="entry name" value="Penicillin-binding protein, N-terminal non-catalytic domain, head sub-domain"/>
    <property type="match status" value="1"/>
</dbReference>
<evidence type="ECO:0000256" key="6">
    <source>
        <dbReference type="ARBA" id="ARBA00022984"/>
    </source>
</evidence>
<evidence type="ECO:0000256" key="8">
    <source>
        <dbReference type="ARBA" id="ARBA00023136"/>
    </source>
</evidence>
<keyword evidence="9" id="KW-0961">Cell wall biogenesis/degradation</keyword>
<evidence type="ECO:0000313" key="14">
    <source>
        <dbReference type="Proteomes" id="UP000809081"/>
    </source>
</evidence>
<dbReference type="PANTHER" id="PTHR30627">
    <property type="entry name" value="PEPTIDOGLYCAN D,D-TRANSPEPTIDASE"/>
    <property type="match status" value="1"/>
</dbReference>
<evidence type="ECO:0000256" key="7">
    <source>
        <dbReference type="ARBA" id="ARBA00022989"/>
    </source>
</evidence>
<evidence type="ECO:0000256" key="1">
    <source>
        <dbReference type="ARBA" id="ARBA00004162"/>
    </source>
</evidence>
<keyword evidence="6" id="KW-0573">Peptidoglycan synthesis</keyword>
<keyword evidence="4 10" id="KW-0812">Transmembrane</keyword>
<keyword evidence="14" id="KW-1185">Reference proteome</keyword>
<dbReference type="GO" id="GO:0016746">
    <property type="term" value="F:acyltransferase activity"/>
    <property type="evidence" value="ECO:0007669"/>
    <property type="project" value="UniProtKB-KW"/>
</dbReference>
<evidence type="ECO:0000256" key="3">
    <source>
        <dbReference type="ARBA" id="ARBA00022475"/>
    </source>
</evidence>
<dbReference type="InterPro" id="IPR047982">
    <property type="entry name" value="PBP2B"/>
</dbReference>
<dbReference type="SUPFAM" id="SSF56601">
    <property type="entry name" value="beta-lactamase/transpeptidase-like"/>
    <property type="match status" value="1"/>
</dbReference>
<comment type="caution">
    <text evidence="13">The sequence shown here is derived from an EMBL/GenBank/DDBJ whole genome shotgun (WGS) entry which is preliminary data.</text>
</comment>